<sequence>MAIIFITGGTGSLGTHLIDFLLHVPGESHHFIVFSRDEQKQF</sequence>
<comment type="caution">
    <text evidence="2">The sequence shown here is derived from an EMBL/GenBank/DDBJ whole genome shotgun (WGS) entry which is preliminary data.</text>
</comment>
<dbReference type="EMBL" id="LAZR01029535">
    <property type="protein sequence ID" value="KKL59301.1"/>
    <property type="molecule type" value="Genomic_DNA"/>
</dbReference>
<organism evidence="2">
    <name type="scientific">marine sediment metagenome</name>
    <dbReference type="NCBI Taxonomy" id="412755"/>
    <lineage>
        <taxon>unclassified sequences</taxon>
        <taxon>metagenomes</taxon>
        <taxon>ecological metagenomes</taxon>
    </lineage>
</organism>
<protein>
    <recommendedName>
        <fullName evidence="1">Polysaccharide biosynthesis protein CapD-like domain-containing protein</fullName>
    </recommendedName>
</protein>
<evidence type="ECO:0000259" key="1">
    <source>
        <dbReference type="Pfam" id="PF02719"/>
    </source>
</evidence>
<gene>
    <name evidence="2" type="ORF">LCGC14_2216690</name>
</gene>
<name>A0A0F9DZQ5_9ZZZZ</name>
<dbReference type="SUPFAM" id="SSF51735">
    <property type="entry name" value="NAD(P)-binding Rossmann-fold domains"/>
    <property type="match status" value="1"/>
</dbReference>
<dbReference type="Gene3D" id="3.40.50.720">
    <property type="entry name" value="NAD(P)-binding Rossmann-like Domain"/>
    <property type="match status" value="1"/>
</dbReference>
<dbReference type="InterPro" id="IPR036291">
    <property type="entry name" value="NAD(P)-bd_dom_sf"/>
</dbReference>
<reference evidence="2" key="1">
    <citation type="journal article" date="2015" name="Nature">
        <title>Complex archaea that bridge the gap between prokaryotes and eukaryotes.</title>
        <authorList>
            <person name="Spang A."/>
            <person name="Saw J.H."/>
            <person name="Jorgensen S.L."/>
            <person name="Zaremba-Niedzwiedzka K."/>
            <person name="Martijn J."/>
            <person name="Lind A.E."/>
            <person name="van Eijk R."/>
            <person name="Schleper C."/>
            <person name="Guy L."/>
            <person name="Ettema T.J."/>
        </authorList>
    </citation>
    <scope>NUCLEOTIDE SEQUENCE</scope>
</reference>
<proteinExistence type="predicted"/>
<feature type="non-terminal residue" evidence="2">
    <location>
        <position position="42"/>
    </location>
</feature>
<dbReference type="InterPro" id="IPR003869">
    <property type="entry name" value="Polysac_CapD-like"/>
</dbReference>
<dbReference type="AlphaFoldDB" id="A0A0F9DZQ5"/>
<feature type="domain" description="Polysaccharide biosynthesis protein CapD-like" evidence="1">
    <location>
        <begin position="4"/>
        <end position="41"/>
    </location>
</feature>
<evidence type="ECO:0000313" key="2">
    <source>
        <dbReference type="EMBL" id="KKL59301.1"/>
    </source>
</evidence>
<accession>A0A0F9DZQ5</accession>
<dbReference type="Pfam" id="PF02719">
    <property type="entry name" value="Polysacc_synt_2"/>
    <property type="match status" value="1"/>
</dbReference>